<evidence type="ECO:0000313" key="3">
    <source>
        <dbReference type="EMBL" id="RWS20697.1"/>
    </source>
</evidence>
<sequence>MFLLKFVVVLILISFACVMCNCPKNWTPFEHKCYLVNNARSVFNETFEICENLNARMVSISSKEENRFIMKLLNATFVKERSNDKGSQGSDVSPDENCYYNAWIGIKPMFFENKENVSSQWLDESEFRYSNFESAVRYDALDTKQPFSVYIKCDGQWNVENIYSPDYLQ</sequence>
<dbReference type="InterPro" id="IPR050828">
    <property type="entry name" value="C-type_lectin/matrix_domain"/>
</dbReference>
<dbReference type="PANTHER" id="PTHR45710:SF26">
    <property type="entry name" value="RH26557P"/>
    <property type="match status" value="1"/>
</dbReference>
<proteinExistence type="predicted"/>
<dbReference type="InterPro" id="IPR001304">
    <property type="entry name" value="C-type_lectin-like"/>
</dbReference>
<protein>
    <submittedName>
        <fullName evidence="3">Low affinity immunoglobulin epsilon Fc receptor-like isoform X3</fullName>
    </submittedName>
</protein>
<dbReference type="Gene3D" id="3.10.100.10">
    <property type="entry name" value="Mannose-Binding Protein A, subunit A"/>
    <property type="match status" value="1"/>
</dbReference>
<reference evidence="3 4" key="1">
    <citation type="journal article" date="2018" name="Gigascience">
        <title>Genomes of trombidid mites reveal novel predicted allergens and laterally-transferred genes associated with secondary metabolism.</title>
        <authorList>
            <person name="Dong X."/>
            <person name="Chaisiri K."/>
            <person name="Xia D."/>
            <person name="Armstrong S.D."/>
            <person name="Fang Y."/>
            <person name="Donnelly M.J."/>
            <person name="Kadowaki T."/>
            <person name="McGarry J.W."/>
            <person name="Darby A.C."/>
            <person name="Makepeace B.L."/>
        </authorList>
    </citation>
    <scope>NUCLEOTIDE SEQUENCE [LARGE SCALE GENOMIC DNA]</scope>
    <source>
        <strain evidence="3">UoL-UT</strain>
    </source>
</reference>
<name>A0A443RZK3_9ACAR</name>
<gene>
    <name evidence="3" type="ORF">B4U80_14235</name>
</gene>
<keyword evidence="1" id="KW-0732">Signal</keyword>
<evidence type="ECO:0000313" key="4">
    <source>
        <dbReference type="Proteomes" id="UP000288716"/>
    </source>
</evidence>
<comment type="caution">
    <text evidence="3">The sequence shown here is derived from an EMBL/GenBank/DDBJ whole genome shotgun (WGS) entry which is preliminary data.</text>
</comment>
<dbReference type="PROSITE" id="PS50041">
    <property type="entry name" value="C_TYPE_LECTIN_2"/>
    <property type="match status" value="1"/>
</dbReference>
<dbReference type="OrthoDB" id="6428734at2759"/>
<feature type="chain" id="PRO_5019295387" evidence="1">
    <location>
        <begin position="21"/>
        <end position="169"/>
    </location>
</feature>
<dbReference type="AlphaFoldDB" id="A0A443RZK3"/>
<keyword evidence="4" id="KW-1185">Reference proteome</keyword>
<feature type="domain" description="C-type lectin" evidence="2">
    <location>
        <begin position="29"/>
        <end position="158"/>
    </location>
</feature>
<organism evidence="3 4">
    <name type="scientific">Leptotrombidium deliense</name>
    <dbReference type="NCBI Taxonomy" id="299467"/>
    <lineage>
        <taxon>Eukaryota</taxon>
        <taxon>Metazoa</taxon>
        <taxon>Ecdysozoa</taxon>
        <taxon>Arthropoda</taxon>
        <taxon>Chelicerata</taxon>
        <taxon>Arachnida</taxon>
        <taxon>Acari</taxon>
        <taxon>Acariformes</taxon>
        <taxon>Trombidiformes</taxon>
        <taxon>Prostigmata</taxon>
        <taxon>Anystina</taxon>
        <taxon>Parasitengona</taxon>
        <taxon>Trombiculoidea</taxon>
        <taxon>Trombiculidae</taxon>
        <taxon>Leptotrombidium</taxon>
    </lineage>
</organism>
<feature type="signal peptide" evidence="1">
    <location>
        <begin position="1"/>
        <end position="20"/>
    </location>
</feature>
<evidence type="ECO:0000256" key="1">
    <source>
        <dbReference type="SAM" id="SignalP"/>
    </source>
</evidence>
<dbReference type="VEuPathDB" id="VectorBase:LDEU011343"/>
<evidence type="ECO:0000259" key="2">
    <source>
        <dbReference type="PROSITE" id="PS50041"/>
    </source>
</evidence>
<dbReference type="PROSITE" id="PS51257">
    <property type="entry name" value="PROKAR_LIPOPROTEIN"/>
    <property type="match status" value="1"/>
</dbReference>
<dbReference type="EMBL" id="NCKV01016018">
    <property type="protein sequence ID" value="RWS20697.1"/>
    <property type="molecule type" value="Genomic_DNA"/>
</dbReference>
<keyword evidence="3" id="KW-0675">Receptor</keyword>
<dbReference type="SMART" id="SM00034">
    <property type="entry name" value="CLECT"/>
    <property type="match status" value="1"/>
</dbReference>
<dbReference type="Pfam" id="PF00059">
    <property type="entry name" value="Lectin_C"/>
    <property type="match status" value="1"/>
</dbReference>
<accession>A0A443RZK3</accession>
<dbReference type="Proteomes" id="UP000288716">
    <property type="component" value="Unassembled WGS sequence"/>
</dbReference>
<dbReference type="PANTHER" id="PTHR45710">
    <property type="entry name" value="C-TYPE LECTIN DOMAIN-CONTAINING PROTEIN 180"/>
    <property type="match status" value="1"/>
</dbReference>
<dbReference type="InterPro" id="IPR016186">
    <property type="entry name" value="C-type_lectin-like/link_sf"/>
</dbReference>
<feature type="non-terminal residue" evidence="3">
    <location>
        <position position="169"/>
    </location>
</feature>
<dbReference type="InterPro" id="IPR016187">
    <property type="entry name" value="CTDL_fold"/>
</dbReference>
<dbReference type="SUPFAM" id="SSF56436">
    <property type="entry name" value="C-type lectin-like"/>
    <property type="match status" value="1"/>
</dbReference>